<sequence>MQTQIKIKIKMANVKNLKKDINYVLGDIIEAVYLFEISTTGKPTEETNNLIDEAIAAFDNLIAKVNAKNVENKKAHFKQINVELEQTANQLIAKINEL</sequence>
<dbReference type="Proteomes" id="UP000316775">
    <property type="component" value="Unassembled WGS sequence"/>
</dbReference>
<name>A0A4Y4AZ31_9FLAO</name>
<protein>
    <submittedName>
        <fullName evidence="1">Uncharacterized protein</fullName>
    </submittedName>
</protein>
<evidence type="ECO:0000313" key="2">
    <source>
        <dbReference type="Proteomes" id="UP000316775"/>
    </source>
</evidence>
<organism evidence="1 2">
    <name type="scientific">Flavobacterium flevense</name>
    <dbReference type="NCBI Taxonomy" id="983"/>
    <lineage>
        <taxon>Bacteria</taxon>
        <taxon>Pseudomonadati</taxon>
        <taxon>Bacteroidota</taxon>
        <taxon>Flavobacteriia</taxon>
        <taxon>Flavobacteriales</taxon>
        <taxon>Flavobacteriaceae</taxon>
        <taxon>Flavobacterium</taxon>
    </lineage>
</organism>
<comment type="caution">
    <text evidence="1">The sequence shown here is derived from an EMBL/GenBank/DDBJ whole genome shotgun (WGS) entry which is preliminary data.</text>
</comment>
<keyword evidence="2" id="KW-1185">Reference proteome</keyword>
<dbReference type="STRING" id="983.SAMN05443543_108200"/>
<accession>A0A4Y4AZ31</accession>
<reference evidence="1 2" key="1">
    <citation type="submission" date="2019-06" db="EMBL/GenBank/DDBJ databases">
        <title>Whole genome shotgun sequence of Flavobacterium flevense NBRC 14960.</title>
        <authorList>
            <person name="Hosoyama A."/>
            <person name="Uohara A."/>
            <person name="Ohji S."/>
            <person name="Ichikawa N."/>
        </authorList>
    </citation>
    <scope>NUCLEOTIDE SEQUENCE [LARGE SCALE GENOMIC DNA]</scope>
    <source>
        <strain evidence="1 2">NBRC 14960</strain>
    </source>
</reference>
<proteinExistence type="predicted"/>
<gene>
    <name evidence="1" type="ORF">FFL01_29770</name>
</gene>
<dbReference type="EMBL" id="BJNP01000044">
    <property type="protein sequence ID" value="GEC73438.1"/>
    <property type="molecule type" value="Genomic_DNA"/>
</dbReference>
<evidence type="ECO:0000313" key="1">
    <source>
        <dbReference type="EMBL" id="GEC73438.1"/>
    </source>
</evidence>
<dbReference type="AlphaFoldDB" id="A0A4Y4AZ31"/>